<evidence type="ECO:0000313" key="6">
    <source>
        <dbReference type="Proteomes" id="UP000824214"/>
    </source>
</evidence>
<reference evidence="5" key="2">
    <citation type="submission" date="2021-04" db="EMBL/GenBank/DDBJ databases">
        <authorList>
            <person name="Gilroy R."/>
        </authorList>
    </citation>
    <scope>NUCLEOTIDE SEQUENCE</scope>
    <source>
        <strain evidence="5">ChiBcolR8-3208</strain>
    </source>
</reference>
<evidence type="ECO:0000313" key="5">
    <source>
        <dbReference type="EMBL" id="HJB37977.1"/>
    </source>
</evidence>
<dbReference type="Gene3D" id="2.40.220.10">
    <property type="entry name" value="Intramolecular Trans-sialidase, Domain 3"/>
    <property type="match status" value="1"/>
</dbReference>
<dbReference type="Pfam" id="PF13088">
    <property type="entry name" value="BNR_2"/>
    <property type="match status" value="1"/>
</dbReference>
<comment type="similarity">
    <text evidence="2">Belongs to the glycosyl hydrolase 33 family.</text>
</comment>
<dbReference type="GO" id="GO:0016020">
    <property type="term" value="C:membrane"/>
    <property type="evidence" value="ECO:0007669"/>
    <property type="project" value="TreeGrafter"/>
</dbReference>
<dbReference type="InterPro" id="IPR011040">
    <property type="entry name" value="Sialidase"/>
</dbReference>
<dbReference type="CDD" id="cd15482">
    <property type="entry name" value="Sialidase_non-viral"/>
    <property type="match status" value="1"/>
</dbReference>
<dbReference type="EC" id="3.2.1.18" evidence="3"/>
<gene>
    <name evidence="5" type="ORF">H9942_07915</name>
</gene>
<keyword evidence="5" id="KW-0378">Hydrolase</keyword>
<accession>A0A9D2LZ11</accession>
<sequence length="474" mass="51554">MAHNLTEPFPFSSSSSLGCPYYRIPSLLATREGVLLAAMDARFGGTPDSPNAIGTAVARSLDSGKTWEEPHLAAAFQDWAVGKLPPLPGRKPLRHSASTIDPCLLQDSATGRIFLLVDAFPWGVGAFQAQTGSGYRQGRLLLRRRGRRAYGYFVGEDGAIRRLDGSPTPYKVDASLNLSKNGRPLTVGQRRPMYWQGRPWGLPTGKRVPMHLFYQGARFQVFPTSYLFLLYSDDLGKTWSTPREINSLVKEDSLGFFGVCPGQGAQLSQGPHAGRLVFPAYALDARTGRQRFRALYSDDGGSRWQAGTFAPLGEGISSMSETQLLPCPDGALLAFSRTTSGFVARTVSLDGGATWQPPVLDSFLPLTGGAGCQVSALGLPWKNRDAVLVSAPAGKDRTQGVLSLGFLEKGHQIRWEARRQLTGAGEEFAYSCLAALPNGKVGLLYETSNRPQAVDAVRFRELSLEGPWDWERTP</sequence>
<protein>
    <recommendedName>
        <fullName evidence="3">exo-alpha-sialidase</fullName>
        <ecNumber evidence="3">3.2.1.18</ecNumber>
    </recommendedName>
</protein>
<dbReference type="GO" id="GO:0006689">
    <property type="term" value="P:ganglioside catabolic process"/>
    <property type="evidence" value="ECO:0007669"/>
    <property type="project" value="TreeGrafter"/>
</dbReference>
<dbReference type="GO" id="GO:0009313">
    <property type="term" value="P:oligosaccharide catabolic process"/>
    <property type="evidence" value="ECO:0007669"/>
    <property type="project" value="TreeGrafter"/>
</dbReference>
<dbReference type="PANTHER" id="PTHR10628">
    <property type="entry name" value="SIALIDASE"/>
    <property type="match status" value="1"/>
</dbReference>
<dbReference type="GO" id="GO:0004308">
    <property type="term" value="F:exo-alpha-sialidase activity"/>
    <property type="evidence" value="ECO:0007669"/>
    <property type="project" value="UniProtKB-EC"/>
</dbReference>
<dbReference type="Gene3D" id="2.120.10.10">
    <property type="match status" value="1"/>
</dbReference>
<dbReference type="InterPro" id="IPR036278">
    <property type="entry name" value="Sialidase_sf"/>
</dbReference>
<evidence type="ECO:0000256" key="3">
    <source>
        <dbReference type="ARBA" id="ARBA00012733"/>
    </source>
</evidence>
<evidence type="ECO:0000259" key="4">
    <source>
        <dbReference type="Pfam" id="PF13088"/>
    </source>
</evidence>
<evidence type="ECO:0000256" key="2">
    <source>
        <dbReference type="ARBA" id="ARBA00009348"/>
    </source>
</evidence>
<comment type="catalytic activity">
    <reaction evidence="1">
        <text>Hydrolysis of alpha-(2-&gt;3)-, alpha-(2-&gt;6)-, alpha-(2-&gt;8)- glycosidic linkages of terminal sialic acid residues in oligosaccharides, glycoproteins, glycolipids, colominic acid and synthetic substrates.</text>
        <dbReference type="EC" id="3.2.1.18"/>
    </reaction>
</comment>
<reference evidence="5" key="1">
    <citation type="journal article" date="2021" name="PeerJ">
        <title>Extensive microbial diversity within the chicken gut microbiome revealed by metagenomics and culture.</title>
        <authorList>
            <person name="Gilroy R."/>
            <person name="Ravi A."/>
            <person name="Getino M."/>
            <person name="Pursley I."/>
            <person name="Horton D.L."/>
            <person name="Alikhan N.F."/>
            <person name="Baker D."/>
            <person name="Gharbi K."/>
            <person name="Hall N."/>
            <person name="Watson M."/>
            <person name="Adriaenssens E.M."/>
            <person name="Foster-Nyarko E."/>
            <person name="Jarju S."/>
            <person name="Secka A."/>
            <person name="Antonio M."/>
            <person name="Oren A."/>
            <person name="Chaudhuri R.R."/>
            <person name="La Ragione R."/>
            <person name="Hildebrand F."/>
            <person name="Pallen M.J."/>
        </authorList>
    </citation>
    <scope>NUCLEOTIDE SEQUENCE</scope>
    <source>
        <strain evidence="5">ChiBcolR8-3208</strain>
    </source>
</reference>
<dbReference type="InterPro" id="IPR023364">
    <property type="entry name" value="Trans_sialidase_dom3"/>
</dbReference>
<dbReference type="InterPro" id="IPR026856">
    <property type="entry name" value="Sialidase_fam"/>
</dbReference>
<feature type="domain" description="Sialidase" evidence="4">
    <location>
        <begin position="209"/>
        <end position="442"/>
    </location>
</feature>
<dbReference type="EMBL" id="DWXZ01000169">
    <property type="protein sequence ID" value="HJB37977.1"/>
    <property type="molecule type" value="Genomic_DNA"/>
</dbReference>
<comment type="caution">
    <text evidence="5">The sequence shown here is derived from an EMBL/GenBank/DDBJ whole genome shotgun (WGS) entry which is preliminary data.</text>
</comment>
<name>A0A9D2LZ11_9FIRM</name>
<evidence type="ECO:0000256" key="1">
    <source>
        <dbReference type="ARBA" id="ARBA00000427"/>
    </source>
</evidence>
<dbReference type="Proteomes" id="UP000824214">
    <property type="component" value="Unassembled WGS sequence"/>
</dbReference>
<dbReference type="AlphaFoldDB" id="A0A9D2LZ11"/>
<organism evidence="5 6">
    <name type="scientific">Candidatus Acutalibacter ornithocaccae</name>
    <dbReference type="NCBI Taxonomy" id="2838416"/>
    <lineage>
        <taxon>Bacteria</taxon>
        <taxon>Bacillati</taxon>
        <taxon>Bacillota</taxon>
        <taxon>Clostridia</taxon>
        <taxon>Eubacteriales</taxon>
        <taxon>Acutalibacteraceae</taxon>
        <taxon>Acutalibacter</taxon>
    </lineage>
</organism>
<dbReference type="GO" id="GO:0005737">
    <property type="term" value="C:cytoplasm"/>
    <property type="evidence" value="ECO:0007669"/>
    <property type="project" value="TreeGrafter"/>
</dbReference>
<dbReference type="SUPFAM" id="SSF50939">
    <property type="entry name" value="Sialidases"/>
    <property type="match status" value="1"/>
</dbReference>
<dbReference type="PANTHER" id="PTHR10628:SF30">
    <property type="entry name" value="EXO-ALPHA-SIALIDASE"/>
    <property type="match status" value="1"/>
</dbReference>
<proteinExistence type="inferred from homology"/>